<dbReference type="AlphaFoldDB" id="A0A0F9GMG9"/>
<evidence type="ECO:0000313" key="1">
    <source>
        <dbReference type="EMBL" id="KKL64302.1"/>
    </source>
</evidence>
<dbReference type="EMBL" id="LAZR01027887">
    <property type="protein sequence ID" value="KKL64302.1"/>
    <property type="molecule type" value="Genomic_DNA"/>
</dbReference>
<comment type="caution">
    <text evidence="1">The sequence shown here is derived from an EMBL/GenBank/DDBJ whole genome shotgun (WGS) entry which is preliminary data.</text>
</comment>
<reference evidence="1" key="1">
    <citation type="journal article" date="2015" name="Nature">
        <title>Complex archaea that bridge the gap between prokaryotes and eukaryotes.</title>
        <authorList>
            <person name="Spang A."/>
            <person name="Saw J.H."/>
            <person name="Jorgensen S.L."/>
            <person name="Zaremba-Niedzwiedzka K."/>
            <person name="Martijn J."/>
            <person name="Lind A.E."/>
            <person name="van Eijk R."/>
            <person name="Schleper C."/>
            <person name="Guy L."/>
            <person name="Ettema T.J."/>
        </authorList>
    </citation>
    <scope>NUCLEOTIDE SEQUENCE</scope>
</reference>
<sequence>MILNEAKQRLESFLYNEVKDMNLVEREKYLSHVTSKIEKMLKERPISEDGYYEYLGADSSHDSRGFGINQENSK</sequence>
<accession>A0A0F9GMG9</accession>
<organism evidence="1">
    <name type="scientific">marine sediment metagenome</name>
    <dbReference type="NCBI Taxonomy" id="412755"/>
    <lineage>
        <taxon>unclassified sequences</taxon>
        <taxon>metagenomes</taxon>
        <taxon>ecological metagenomes</taxon>
    </lineage>
</organism>
<protein>
    <submittedName>
        <fullName evidence="1">Uncharacterized protein</fullName>
    </submittedName>
</protein>
<name>A0A0F9GMG9_9ZZZZ</name>
<proteinExistence type="predicted"/>
<gene>
    <name evidence="1" type="ORF">LCGC14_2166410</name>
</gene>